<feature type="non-terminal residue" evidence="1">
    <location>
        <position position="1"/>
    </location>
</feature>
<evidence type="ECO:0000313" key="1">
    <source>
        <dbReference type="EMBL" id="EJW89304.1"/>
    </source>
</evidence>
<gene>
    <name evidence="1" type="ORF">EVA_22589</name>
</gene>
<dbReference type="AlphaFoldDB" id="J9FPI6"/>
<proteinExistence type="predicted"/>
<reference evidence="1" key="1">
    <citation type="journal article" date="2012" name="PLoS ONE">
        <title>Gene sets for utilization of primary and secondary nutrition supplies in the distal gut of endangered iberian lynx.</title>
        <authorList>
            <person name="Alcaide M."/>
            <person name="Messina E."/>
            <person name="Richter M."/>
            <person name="Bargiela R."/>
            <person name="Peplies J."/>
            <person name="Huws S.A."/>
            <person name="Newbold C.J."/>
            <person name="Golyshin P.N."/>
            <person name="Simon M.A."/>
            <person name="Lopez G."/>
            <person name="Yakimov M.M."/>
            <person name="Ferrer M."/>
        </authorList>
    </citation>
    <scope>NUCLEOTIDE SEQUENCE</scope>
</reference>
<feature type="non-terminal residue" evidence="1">
    <location>
        <position position="78"/>
    </location>
</feature>
<dbReference type="EMBL" id="AMCI01009561">
    <property type="protein sequence ID" value="EJW89304.1"/>
    <property type="molecule type" value="Genomic_DNA"/>
</dbReference>
<protein>
    <submittedName>
        <fullName evidence="1">Glycoside hydrolase family 63 protein</fullName>
    </submittedName>
</protein>
<keyword evidence="1" id="KW-0378">Hydrolase</keyword>
<accession>J9FPI6</accession>
<comment type="caution">
    <text evidence="1">The sequence shown here is derived from an EMBL/GenBank/DDBJ whole genome shotgun (WGS) entry which is preliminary data.</text>
</comment>
<name>J9FPI6_9ZZZZ</name>
<organism evidence="1">
    <name type="scientific">gut metagenome</name>
    <dbReference type="NCBI Taxonomy" id="749906"/>
    <lineage>
        <taxon>unclassified sequences</taxon>
        <taxon>metagenomes</taxon>
        <taxon>organismal metagenomes</taxon>
    </lineage>
</organism>
<sequence length="78" mass="8488">NTKQGLSITGQQWGKDVTLTMEQNTIVAQHTSGETVTITFTPDIDLTLQGNNYVALAQPSTSPLNIALSFYANEKEMT</sequence>
<dbReference type="GO" id="GO:0016787">
    <property type="term" value="F:hydrolase activity"/>
    <property type="evidence" value="ECO:0007669"/>
    <property type="project" value="UniProtKB-KW"/>
</dbReference>